<sequence>MMADLSVPRRLLAWSAPAALALAATVPAAPALAAPADRHPTPAVVGPVDRDLDGDGVPDLVTVGGTAGLGSGVWSATGLTSRRTGVGTGRVHTPAGNIGLSGNGVGGTNSPTEFDGAQVITGSFFGGDRQDFLAYYPGGPAAGYASIIRGAGDGTMLTPYLSGNQASVFSDQLVDDNGNAPLQVANAYGADGVNPEYPDLISVTGDAVNGHRLVYHPSFPMPGGYLFRVALADATPTGGTDWQNWTIASTETATGVAMYLRNAATGDLFLWTGVTLVDNGDGTGSLTRTQYHVASNWNTATTITTISVADVNADGVPDLWAVRPDGTVRAYLVSGLSAGGPATVRATRVQHLL</sequence>
<keyword evidence="1" id="KW-0732">Signal</keyword>
<dbReference type="SUPFAM" id="SSF69318">
    <property type="entry name" value="Integrin alpha N-terminal domain"/>
    <property type="match status" value="1"/>
</dbReference>
<protein>
    <recommendedName>
        <fullName evidence="4">VCBS repeat-containing protein</fullName>
    </recommendedName>
</protein>
<dbReference type="AlphaFoldDB" id="A0A246RTZ5"/>
<feature type="signal peptide" evidence="1">
    <location>
        <begin position="1"/>
        <end position="33"/>
    </location>
</feature>
<dbReference type="InterPro" id="IPR028994">
    <property type="entry name" value="Integrin_alpha_N"/>
</dbReference>
<accession>A0A246RTZ5</accession>
<dbReference type="EMBL" id="MZMV01000001">
    <property type="protein sequence ID" value="OWV13724.1"/>
    <property type="molecule type" value="Genomic_DNA"/>
</dbReference>
<evidence type="ECO:0000313" key="2">
    <source>
        <dbReference type="EMBL" id="OWV13724.1"/>
    </source>
</evidence>
<reference evidence="2 3" key="1">
    <citation type="submission" date="2017-03" db="EMBL/GenBank/DDBJ databases">
        <title>Whole genome sequence of Micromonospora wenchangensis, isolated from mangrove soil.</title>
        <authorList>
            <person name="Yang H."/>
        </authorList>
    </citation>
    <scope>NUCLEOTIDE SEQUENCE [LARGE SCALE GENOMIC DNA]</scope>
    <source>
        <strain evidence="2 3">CCTCC AA 2012002</strain>
    </source>
</reference>
<proteinExistence type="predicted"/>
<gene>
    <name evidence="2" type="ORF">B5D80_00940</name>
</gene>
<feature type="chain" id="PRO_5012083313" description="VCBS repeat-containing protein" evidence="1">
    <location>
        <begin position="34"/>
        <end position="353"/>
    </location>
</feature>
<name>A0A246RTZ5_9ACTN</name>
<evidence type="ECO:0000313" key="3">
    <source>
        <dbReference type="Proteomes" id="UP000197174"/>
    </source>
</evidence>
<evidence type="ECO:0008006" key="4">
    <source>
        <dbReference type="Google" id="ProtNLM"/>
    </source>
</evidence>
<organism evidence="2 3">
    <name type="scientific">Micromonospora wenchangensis</name>
    <dbReference type="NCBI Taxonomy" id="1185415"/>
    <lineage>
        <taxon>Bacteria</taxon>
        <taxon>Bacillati</taxon>
        <taxon>Actinomycetota</taxon>
        <taxon>Actinomycetes</taxon>
        <taxon>Micromonosporales</taxon>
        <taxon>Micromonosporaceae</taxon>
        <taxon>Micromonospora</taxon>
    </lineage>
</organism>
<keyword evidence="3" id="KW-1185">Reference proteome</keyword>
<evidence type="ECO:0000256" key="1">
    <source>
        <dbReference type="SAM" id="SignalP"/>
    </source>
</evidence>
<dbReference type="Proteomes" id="UP000197174">
    <property type="component" value="Unassembled WGS sequence"/>
</dbReference>
<comment type="caution">
    <text evidence="2">The sequence shown here is derived from an EMBL/GenBank/DDBJ whole genome shotgun (WGS) entry which is preliminary data.</text>
</comment>